<feature type="transmembrane region" description="Helical" evidence="8">
    <location>
        <begin position="61"/>
        <end position="83"/>
    </location>
</feature>
<keyword evidence="3" id="KW-0813">Transport</keyword>
<name>A0A1S1UAX6_9BURK</name>
<keyword evidence="7 8" id="KW-0472">Membrane</keyword>
<evidence type="ECO:0000256" key="1">
    <source>
        <dbReference type="ARBA" id="ARBA00004651"/>
    </source>
</evidence>
<proteinExistence type="inferred from homology"/>
<feature type="transmembrane region" description="Helical" evidence="8">
    <location>
        <begin position="418"/>
        <end position="437"/>
    </location>
</feature>
<dbReference type="NCBIfam" id="TIGR01625">
    <property type="entry name" value="YidE_YbjL_dupl"/>
    <property type="match status" value="2"/>
</dbReference>
<feature type="transmembrane region" description="Helical" evidence="8">
    <location>
        <begin position="35"/>
        <end position="55"/>
    </location>
</feature>
<dbReference type="Proteomes" id="UP000179840">
    <property type="component" value="Unassembled WGS sequence"/>
</dbReference>
<comment type="subcellular location">
    <subcellularLocation>
        <location evidence="1">Cell membrane</location>
        <topology evidence="1">Multi-pass membrane protein</topology>
    </subcellularLocation>
</comment>
<feature type="transmembrane region" description="Helical" evidence="8">
    <location>
        <begin position="443"/>
        <end position="464"/>
    </location>
</feature>
<dbReference type="GO" id="GO:0005886">
    <property type="term" value="C:plasma membrane"/>
    <property type="evidence" value="ECO:0007669"/>
    <property type="project" value="UniProtKB-SubCell"/>
</dbReference>
<gene>
    <name evidence="10" type="ORF">AKG95_10360</name>
</gene>
<dbReference type="PANTHER" id="PTHR30445">
    <property type="entry name" value="K(+)_H(+) ANTIPORTER SUBUNIT KHTT"/>
    <property type="match status" value="1"/>
</dbReference>
<evidence type="ECO:0000256" key="8">
    <source>
        <dbReference type="SAM" id="Phobius"/>
    </source>
</evidence>
<evidence type="ECO:0000259" key="9">
    <source>
        <dbReference type="PROSITE" id="PS51202"/>
    </source>
</evidence>
<dbReference type="PANTHER" id="PTHR30445:SF3">
    <property type="entry name" value="TRANSPORT PROTEIN YIDE-RELATED"/>
    <property type="match status" value="1"/>
</dbReference>
<evidence type="ECO:0000256" key="5">
    <source>
        <dbReference type="ARBA" id="ARBA00022692"/>
    </source>
</evidence>
<protein>
    <recommendedName>
        <fullName evidence="9">RCK C-terminal domain-containing protein</fullName>
    </recommendedName>
</protein>
<feature type="transmembrane region" description="Helical" evidence="8">
    <location>
        <begin position="95"/>
        <end position="115"/>
    </location>
</feature>
<dbReference type="Pfam" id="PF02080">
    <property type="entry name" value="TrkA_C"/>
    <property type="match status" value="2"/>
</dbReference>
<keyword evidence="5 8" id="KW-0812">Transmembrane</keyword>
<dbReference type="Gene3D" id="3.30.70.1450">
    <property type="entry name" value="Regulator of K+ conductance, C-terminal domain"/>
    <property type="match status" value="2"/>
</dbReference>
<dbReference type="GO" id="GO:0008324">
    <property type="term" value="F:monoatomic cation transmembrane transporter activity"/>
    <property type="evidence" value="ECO:0007669"/>
    <property type="project" value="InterPro"/>
</dbReference>
<dbReference type="InterPro" id="IPR006512">
    <property type="entry name" value="YidE_YbjL"/>
</dbReference>
<feature type="domain" description="RCK C-terminal" evidence="9">
    <location>
        <begin position="176"/>
        <end position="258"/>
    </location>
</feature>
<feature type="transmembrane region" description="Helical" evidence="8">
    <location>
        <begin position="150"/>
        <end position="171"/>
    </location>
</feature>
<comment type="similarity">
    <text evidence="2">Belongs to the AAE transporter (TC 2.A.81) family.</text>
</comment>
<dbReference type="PROSITE" id="PS51202">
    <property type="entry name" value="RCK_C"/>
    <property type="match status" value="2"/>
</dbReference>
<comment type="caution">
    <text evidence="10">The sequence shown here is derived from an EMBL/GenBank/DDBJ whole genome shotgun (WGS) entry which is preliminary data.</text>
</comment>
<reference evidence="10 11" key="1">
    <citation type="submission" date="2015-06" db="EMBL/GenBank/DDBJ databases">
        <title>Draft genome sequencing of a biphenyl-degrading bacterium, Janthinobacterium lividum MEG1.</title>
        <authorList>
            <person name="Shimodaira J."/>
            <person name="Hatta T."/>
        </authorList>
    </citation>
    <scope>NUCLEOTIDE SEQUENCE [LARGE SCALE GENOMIC DNA]</scope>
    <source>
        <strain evidence="10 11">MEG1</strain>
    </source>
</reference>
<dbReference type="InterPro" id="IPR050144">
    <property type="entry name" value="AAE_transporter"/>
</dbReference>
<feature type="domain" description="RCK C-terminal" evidence="9">
    <location>
        <begin position="259"/>
        <end position="343"/>
    </location>
</feature>
<evidence type="ECO:0000256" key="2">
    <source>
        <dbReference type="ARBA" id="ARBA00009854"/>
    </source>
</evidence>
<feature type="transmembrane region" description="Helical" evidence="8">
    <location>
        <begin position="505"/>
        <end position="528"/>
    </location>
</feature>
<dbReference type="GO" id="GO:0006813">
    <property type="term" value="P:potassium ion transport"/>
    <property type="evidence" value="ECO:0007669"/>
    <property type="project" value="InterPro"/>
</dbReference>
<feature type="transmembrane region" description="Helical" evidence="8">
    <location>
        <begin position="12"/>
        <end position="28"/>
    </location>
</feature>
<evidence type="ECO:0000313" key="11">
    <source>
        <dbReference type="Proteomes" id="UP000179840"/>
    </source>
</evidence>
<sequence>MLQLFRHTLESTPILALFLVIGAGYALGRISVFGFSLGVGGVLFAGLALGAFAPGAVPPPMVGSIGLLLFLYGIGVQYGVQFFAGLRGAGQKHNLIAFAAVMGGLAVSVWGGQWIDISLRMASGVFAGAMTSTAALQAALEASHGNGDAAVGYAVAYPFGVVGPMLGLYLAGRILKPVLTPPPAPIVVSEITIDEAKLAGAALSELADGPLAGVQVIGVRQGHQNRLPDPGLVLGVGDALMVSGTVAGVEAARTALGHLDPGRLMKDRSAFDGTEVFVSDAEIVGVPLGELNLAKDFPLQIAFIRRGDAMILPHPFLTLEFGDRVMAIAPAKHAADVRKLFGNSITATAEFSYVSLGMGMVLGVLLGLVPIPLPWIGSFSLGLAGGPLVMALILGRLGRVGKISWRLPLSANLVMRNYGLTIFLASVGMASGLPFVQQVGADGLPMLVLGAVTVLVVVALVVILGKIFLRLPFPELLGIAAGATGNPAVLVFANRLAKSDRPNLGYAMIFPSMTIVKIVAVQVLLHLYG</sequence>
<dbReference type="AlphaFoldDB" id="A0A1S1UAX6"/>
<accession>A0A1S1UAX6</accession>
<organism evidence="10 11">
    <name type="scientific">Janthinobacterium lividum</name>
    <dbReference type="NCBI Taxonomy" id="29581"/>
    <lineage>
        <taxon>Bacteria</taxon>
        <taxon>Pseudomonadati</taxon>
        <taxon>Pseudomonadota</taxon>
        <taxon>Betaproteobacteria</taxon>
        <taxon>Burkholderiales</taxon>
        <taxon>Oxalobacteraceae</taxon>
        <taxon>Janthinobacterium</taxon>
    </lineage>
</organism>
<feature type="transmembrane region" description="Helical" evidence="8">
    <location>
        <begin position="351"/>
        <end position="369"/>
    </location>
</feature>
<dbReference type="RefSeq" id="WP_071076735.1">
    <property type="nucleotide sequence ID" value="NZ_LFKP01000005.1"/>
</dbReference>
<dbReference type="InterPro" id="IPR006037">
    <property type="entry name" value="RCK_C"/>
</dbReference>
<evidence type="ECO:0000256" key="7">
    <source>
        <dbReference type="ARBA" id="ARBA00023136"/>
    </source>
</evidence>
<dbReference type="EMBL" id="LFKP01000005">
    <property type="protein sequence ID" value="OHV97582.1"/>
    <property type="molecule type" value="Genomic_DNA"/>
</dbReference>
<feature type="transmembrane region" description="Helical" evidence="8">
    <location>
        <begin position="476"/>
        <end position="493"/>
    </location>
</feature>
<keyword evidence="4" id="KW-1003">Cell membrane</keyword>
<dbReference type="InterPro" id="IPR036721">
    <property type="entry name" value="RCK_C_sf"/>
</dbReference>
<evidence type="ECO:0000256" key="3">
    <source>
        <dbReference type="ARBA" id="ARBA00022448"/>
    </source>
</evidence>
<evidence type="ECO:0000313" key="10">
    <source>
        <dbReference type="EMBL" id="OHV97582.1"/>
    </source>
</evidence>
<evidence type="ECO:0000256" key="4">
    <source>
        <dbReference type="ARBA" id="ARBA00022475"/>
    </source>
</evidence>
<keyword evidence="6 8" id="KW-1133">Transmembrane helix</keyword>
<dbReference type="Pfam" id="PF06826">
    <property type="entry name" value="Asp-Al_Ex"/>
    <property type="match status" value="2"/>
</dbReference>
<dbReference type="SUPFAM" id="SSF116726">
    <property type="entry name" value="TrkA C-terminal domain-like"/>
    <property type="match status" value="2"/>
</dbReference>
<feature type="transmembrane region" description="Helical" evidence="8">
    <location>
        <begin position="375"/>
        <end position="397"/>
    </location>
</feature>
<evidence type="ECO:0000256" key="6">
    <source>
        <dbReference type="ARBA" id="ARBA00022989"/>
    </source>
</evidence>